<dbReference type="RefSeq" id="WP_255854512.1">
    <property type="nucleotide sequence ID" value="NZ_CP073347.1"/>
</dbReference>
<sequence length="69" mass="7582">MTYEYQFNLRGVSCGGCIRAIEARFAACGAIDWAQFDLQSKTLVVRTAVCSDAVIDLIRDAGYNATLEE</sequence>
<evidence type="ECO:0000313" key="2">
    <source>
        <dbReference type="EMBL" id="UTW12433.1"/>
    </source>
</evidence>
<gene>
    <name evidence="2" type="ORF">KDW95_01740</name>
</gene>
<feature type="domain" description="HMA" evidence="1">
    <location>
        <begin position="3"/>
        <end position="66"/>
    </location>
</feature>
<dbReference type="Proteomes" id="UP001058461">
    <property type="component" value="Chromosome"/>
</dbReference>
<accession>A0ABY5HJ79</accession>
<protein>
    <submittedName>
        <fullName evidence="2">Heavy-metal-associated domain-containing protein</fullName>
    </submittedName>
</protein>
<name>A0ABY5HJ79_9GAMM</name>
<keyword evidence="3" id="KW-1185">Reference proteome</keyword>
<dbReference type="SUPFAM" id="SSF55008">
    <property type="entry name" value="HMA, heavy metal-associated domain"/>
    <property type="match status" value="1"/>
</dbReference>
<dbReference type="CDD" id="cd00371">
    <property type="entry name" value="HMA"/>
    <property type="match status" value="1"/>
</dbReference>
<reference evidence="2" key="1">
    <citation type="submission" date="2021-04" db="EMBL/GenBank/DDBJ databases">
        <title>Oceanospirillales bacteria with DddD are important DMSP degraders in coastal seawater.</title>
        <authorList>
            <person name="Liu J."/>
        </authorList>
    </citation>
    <scope>NUCLEOTIDE SEQUENCE</scope>
    <source>
        <strain evidence="2">D13-1</strain>
    </source>
</reference>
<dbReference type="EMBL" id="CP073347">
    <property type="protein sequence ID" value="UTW12433.1"/>
    <property type="molecule type" value="Genomic_DNA"/>
</dbReference>
<dbReference type="PROSITE" id="PS50846">
    <property type="entry name" value="HMA_2"/>
    <property type="match status" value="1"/>
</dbReference>
<dbReference type="Pfam" id="PF00403">
    <property type="entry name" value="HMA"/>
    <property type="match status" value="1"/>
</dbReference>
<dbReference type="InterPro" id="IPR036163">
    <property type="entry name" value="HMA_dom_sf"/>
</dbReference>
<evidence type="ECO:0000259" key="1">
    <source>
        <dbReference type="PROSITE" id="PS50846"/>
    </source>
</evidence>
<evidence type="ECO:0000313" key="3">
    <source>
        <dbReference type="Proteomes" id="UP001058461"/>
    </source>
</evidence>
<dbReference type="InterPro" id="IPR006121">
    <property type="entry name" value="HMA_dom"/>
</dbReference>
<dbReference type="Gene3D" id="3.30.70.100">
    <property type="match status" value="1"/>
</dbReference>
<proteinExistence type="predicted"/>
<organism evidence="2 3">
    <name type="scientific">Marinobacterium rhizophilum</name>
    <dbReference type="NCBI Taxonomy" id="420402"/>
    <lineage>
        <taxon>Bacteria</taxon>
        <taxon>Pseudomonadati</taxon>
        <taxon>Pseudomonadota</taxon>
        <taxon>Gammaproteobacteria</taxon>
        <taxon>Oceanospirillales</taxon>
        <taxon>Oceanospirillaceae</taxon>
        <taxon>Marinobacterium</taxon>
    </lineage>
</organism>